<dbReference type="Proteomes" id="UP000192674">
    <property type="component" value="Unassembled WGS sequence"/>
</dbReference>
<keyword evidence="6 7" id="KW-0503">Monooxygenase</keyword>
<dbReference type="InterPro" id="IPR002397">
    <property type="entry name" value="Cyt_P450_B"/>
</dbReference>
<keyword evidence="4 7" id="KW-0560">Oxidoreductase</keyword>
<dbReference type="GO" id="GO:0004497">
    <property type="term" value="F:monooxygenase activity"/>
    <property type="evidence" value="ECO:0007669"/>
    <property type="project" value="UniProtKB-KW"/>
</dbReference>
<dbReference type="RefSeq" id="WP_084431447.1">
    <property type="nucleotide sequence ID" value="NZ_FWXV01000008.1"/>
</dbReference>
<dbReference type="FunFam" id="1.10.630.10:FF:000018">
    <property type="entry name" value="Cytochrome P450 monooxygenase"/>
    <property type="match status" value="1"/>
</dbReference>
<evidence type="ECO:0000313" key="9">
    <source>
        <dbReference type="Proteomes" id="UP000192674"/>
    </source>
</evidence>
<evidence type="ECO:0000256" key="6">
    <source>
        <dbReference type="ARBA" id="ARBA00023033"/>
    </source>
</evidence>
<dbReference type="OrthoDB" id="502624at2"/>
<dbReference type="PRINTS" id="PR00359">
    <property type="entry name" value="BP450"/>
</dbReference>
<dbReference type="InterPro" id="IPR001128">
    <property type="entry name" value="Cyt_P450"/>
</dbReference>
<evidence type="ECO:0000313" key="8">
    <source>
        <dbReference type="EMBL" id="SMD22592.1"/>
    </source>
</evidence>
<protein>
    <recommendedName>
        <fullName evidence="10">Cytochrome P450</fullName>
    </recommendedName>
</protein>
<dbReference type="PANTHER" id="PTHR46696">
    <property type="entry name" value="P450, PUTATIVE (EUROFUNG)-RELATED"/>
    <property type="match status" value="1"/>
</dbReference>
<keyword evidence="2 7" id="KW-0349">Heme</keyword>
<dbReference type="SUPFAM" id="SSF48264">
    <property type="entry name" value="Cytochrome P450"/>
    <property type="match status" value="1"/>
</dbReference>
<dbReference type="GO" id="GO:0020037">
    <property type="term" value="F:heme binding"/>
    <property type="evidence" value="ECO:0007669"/>
    <property type="project" value="InterPro"/>
</dbReference>
<keyword evidence="9" id="KW-1185">Reference proteome</keyword>
<name>A0A1Y5XZJ9_KIBAR</name>
<dbReference type="Pfam" id="PF00067">
    <property type="entry name" value="p450"/>
    <property type="match status" value="1"/>
</dbReference>
<proteinExistence type="inferred from homology"/>
<reference evidence="8 9" key="1">
    <citation type="submission" date="2017-04" db="EMBL/GenBank/DDBJ databases">
        <authorList>
            <person name="Afonso C.L."/>
            <person name="Miller P.J."/>
            <person name="Scott M.A."/>
            <person name="Spackman E."/>
            <person name="Goraichik I."/>
            <person name="Dimitrov K.M."/>
            <person name="Suarez D.L."/>
            <person name="Swayne D.E."/>
        </authorList>
    </citation>
    <scope>NUCLEOTIDE SEQUENCE [LARGE SCALE GENOMIC DNA]</scope>
    <source>
        <strain evidence="8 9">DSM 43828</strain>
    </source>
</reference>
<organism evidence="8 9">
    <name type="scientific">Kibdelosporangium aridum</name>
    <dbReference type="NCBI Taxonomy" id="2030"/>
    <lineage>
        <taxon>Bacteria</taxon>
        <taxon>Bacillati</taxon>
        <taxon>Actinomycetota</taxon>
        <taxon>Actinomycetes</taxon>
        <taxon>Pseudonocardiales</taxon>
        <taxon>Pseudonocardiaceae</taxon>
        <taxon>Kibdelosporangium</taxon>
    </lineage>
</organism>
<dbReference type="InterPro" id="IPR017972">
    <property type="entry name" value="Cyt_P450_CS"/>
</dbReference>
<keyword evidence="5 7" id="KW-0408">Iron</keyword>
<evidence type="ECO:0000256" key="5">
    <source>
        <dbReference type="ARBA" id="ARBA00023004"/>
    </source>
</evidence>
<dbReference type="Gene3D" id="1.10.630.10">
    <property type="entry name" value="Cytochrome P450"/>
    <property type="match status" value="1"/>
</dbReference>
<sequence>MDTMQALGALLDPASRPDPYPLYARLRDAGPTWVESVSALVVARYADCDALLRDPRLSAERGRDQLKHMARVLPADAPSSVLQPWFLSLDPPDHTRLRRLVSKAFTARSVARMESSIAVLTDELLDAAADRTHMDVVADLAYPLPMTVICRLLGVPMADEPLFRDWSARLTRLIDGFDARMTSDDTMPDWLHASVEMHRYVSGLVDARRSDPGDDLISELLAIRHEGDTLTHDELISTVVLLLVAGHETTVNLIANSVLALLRCPDRLSALRDDPTTAPALVEETLRFDPPVQLTARVVSEDAEICGVPLSRGSFVYLMLAAAHRDPSQFDRPDVFDPDRTDLTHLAFGLGPHFCLGAPLARLEARIALTRFAQRVVDPAASQDPPPYREHLNLRGPRAVPLTHSGIRPGGRVIAGQVGV</sequence>
<dbReference type="GO" id="GO:0005506">
    <property type="term" value="F:iron ion binding"/>
    <property type="evidence" value="ECO:0007669"/>
    <property type="project" value="InterPro"/>
</dbReference>
<evidence type="ECO:0000256" key="4">
    <source>
        <dbReference type="ARBA" id="ARBA00023002"/>
    </source>
</evidence>
<dbReference type="AlphaFoldDB" id="A0A1Y5XZJ9"/>
<dbReference type="PROSITE" id="PS00086">
    <property type="entry name" value="CYTOCHROME_P450"/>
    <property type="match status" value="1"/>
</dbReference>
<dbReference type="EMBL" id="FWXV01000008">
    <property type="protein sequence ID" value="SMD22592.1"/>
    <property type="molecule type" value="Genomic_DNA"/>
</dbReference>
<dbReference type="PRINTS" id="PR00385">
    <property type="entry name" value="P450"/>
</dbReference>
<dbReference type="GO" id="GO:0016705">
    <property type="term" value="F:oxidoreductase activity, acting on paired donors, with incorporation or reduction of molecular oxygen"/>
    <property type="evidence" value="ECO:0007669"/>
    <property type="project" value="InterPro"/>
</dbReference>
<dbReference type="CDD" id="cd20625">
    <property type="entry name" value="CYP164-like"/>
    <property type="match status" value="1"/>
</dbReference>
<keyword evidence="3 7" id="KW-0479">Metal-binding</keyword>
<comment type="similarity">
    <text evidence="1 7">Belongs to the cytochrome P450 family.</text>
</comment>
<accession>A0A1Y5XZJ9</accession>
<evidence type="ECO:0008006" key="10">
    <source>
        <dbReference type="Google" id="ProtNLM"/>
    </source>
</evidence>
<evidence type="ECO:0000256" key="7">
    <source>
        <dbReference type="RuleBase" id="RU000461"/>
    </source>
</evidence>
<evidence type="ECO:0000256" key="3">
    <source>
        <dbReference type="ARBA" id="ARBA00022723"/>
    </source>
</evidence>
<evidence type="ECO:0000256" key="2">
    <source>
        <dbReference type="ARBA" id="ARBA00022617"/>
    </source>
</evidence>
<dbReference type="PANTHER" id="PTHR46696:SF1">
    <property type="entry name" value="CYTOCHROME P450 YJIB-RELATED"/>
    <property type="match status" value="1"/>
</dbReference>
<evidence type="ECO:0000256" key="1">
    <source>
        <dbReference type="ARBA" id="ARBA00010617"/>
    </source>
</evidence>
<dbReference type="InterPro" id="IPR036396">
    <property type="entry name" value="Cyt_P450_sf"/>
</dbReference>
<gene>
    <name evidence="8" type="ORF">SAMN05661093_07521</name>
</gene>